<proteinExistence type="predicted"/>
<evidence type="ECO:0000313" key="3">
    <source>
        <dbReference type="EMBL" id="GAA4687284.1"/>
    </source>
</evidence>
<keyword evidence="4" id="KW-1185">Reference proteome</keyword>
<dbReference type="Pfam" id="PF08751">
    <property type="entry name" value="TrwC"/>
    <property type="match status" value="1"/>
</dbReference>
<dbReference type="SUPFAM" id="SSF52540">
    <property type="entry name" value="P-loop containing nucleoside triphosphate hydrolases"/>
    <property type="match status" value="2"/>
</dbReference>
<dbReference type="Gene3D" id="2.30.30.940">
    <property type="match status" value="1"/>
</dbReference>
<feature type="region of interest" description="Disordered" evidence="1">
    <location>
        <begin position="1198"/>
        <end position="1380"/>
    </location>
</feature>
<feature type="compositionally biased region" description="Low complexity" evidence="1">
    <location>
        <begin position="1231"/>
        <end position="1243"/>
    </location>
</feature>
<name>A0ABP8WEB0_9MICO</name>
<dbReference type="Pfam" id="PF13604">
    <property type="entry name" value="AAA_30"/>
    <property type="match status" value="1"/>
</dbReference>
<sequence length="1380" mass="150023">MMTMHVLSAGDGYAYYTSETATGDVVRENGRELGDYYTADGNPPGVWVGSGLDALGVKGTVTEDQMKALFGEGLHPDADQIIREAQANGKTAEEAQDAARLGRGYYNYEQGATSLRAAIDEGYARFERTEHREPNTEERRAIRVREGAQAFREAKGRPPADKEELGRFITAASRPTQQAVAGFDLVFSPAKSVSTLWGLGDNETRKVIEDAHEEAIADTVKYLEDEAIATRAGRNGVAQIDVEGGLIATRFRHYDSRTGDPQLHDHLVVANKVKGSDGKWRTIDSKLLHRQGVAASEFYNARVMDLVTERLGVTTELREVTRGKRPVVEIAGVDDRLTKGFSTRSAGIKDAMKKLERDYRRDHGRAPDLKARIALAQQATLDTRPQKETARSLSALRDSWRARAIGIVGGRVVDDVVESAKQAGGDARAVASGTRTTITTEQASARVVETVSEHHAVWGAHMIEAEARRFVQAERTEGNVVEGTVEQITKHALTTDSITVTPPAPHGAFQPLTRRDGTSIYEHKGTQLLTSRAVLVAEDTLLDAARARTVRPVSRETFDRIATEHGQHLDFGQLALAGEFATSSNRLVVGTGPAGTGKTTALQVAARAIEAEGGRMIGLAPSAAAADVMADAIGVEANTIHSFTHGHGSLAELLEGEGRIEGVDVNPGDVLVVDEAGMAGSTNLAKVTRIAERHGAHVRLIGDDRQLSAVEAGGALRLLEHEVGSVKLEELHRFSNREEAEATKLLRDPAKTGDPFAWYVNNGRVTGGSVDQMTADVFSGWQHDTEAGLQSVMVAKTNATVSELNARAQALRISQGVVTGRESAPLHDGLSAYRGDTIVTRQNDSQLKVNGGRDRVKNNDVWTVQRAHQDGSLSVENVKSGAKITLPKEYVEKSVELGYASTLHRTQGMTADTAHVMADSSTSRELAYVGLTRGKQENHLYVETEEAQPVSDVLASIARTSDATLSATETIRGEQARVDNLGTLIDQYGDVADRADVIRFEKIADERLGVDIAGELRGHDSWGAVEAGLRRAEGAGLDPAETLDRAWRQRDMTGAEDPGAVLASRITDVTDRQAAENVDKRPQESSRVPGWIADRRTLDSEHTAPEWREHLAERYAYLETRLEERGQAIASEPPQWALQLGDVPADDNRRAQWTQLAAEVDVFRERYRVPADTPEAIPAEYRQRPVGADLAARVTELNGSKATPDQTPALSDDRQQTAPQTEEIDRRAREAATASLAQQSTAAVPTQLDVESRESQRQEASAQPERDSVLEAKRAPEQQEQSVTSSRRPEQEAQPDHGAPQTIDTSVTARDRVSRANQASTNQTAVQRDETPSAQKPASAQSQSSKEQIGGGERLTAAERVARARQAAEERRQQDTDRER</sequence>
<dbReference type="Proteomes" id="UP001501295">
    <property type="component" value="Unassembled WGS sequence"/>
</dbReference>
<comment type="caution">
    <text evidence="3">The sequence shown here is derived from an EMBL/GenBank/DDBJ whole genome shotgun (WGS) entry which is preliminary data.</text>
</comment>
<feature type="domain" description="TrwC relaxase" evidence="2">
    <location>
        <begin position="9"/>
        <end position="404"/>
    </location>
</feature>
<reference evidence="4" key="1">
    <citation type="journal article" date="2019" name="Int. J. Syst. Evol. Microbiol.">
        <title>The Global Catalogue of Microorganisms (GCM) 10K type strain sequencing project: providing services to taxonomists for standard genome sequencing and annotation.</title>
        <authorList>
            <consortium name="The Broad Institute Genomics Platform"/>
            <consortium name="The Broad Institute Genome Sequencing Center for Infectious Disease"/>
            <person name="Wu L."/>
            <person name="Ma J."/>
        </authorList>
    </citation>
    <scope>NUCLEOTIDE SEQUENCE [LARGE SCALE GENOMIC DNA]</scope>
    <source>
        <strain evidence="4">JCM 18956</strain>
    </source>
</reference>
<gene>
    <name evidence="3" type="ORF">GCM10025780_37710</name>
</gene>
<evidence type="ECO:0000256" key="1">
    <source>
        <dbReference type="SAM" id="MobiDB-lite"/>
    </source>
</evidence>
<feature type="compositionally biased region" description="Polar residues" evidence="1">
    <location>
        <begin position="1198"/>
        <end position="1209"/>
    </location>
</feature>
<dbReference type="NCBIfam" id="NF041492">
    <property type="entry name" value="MobF"/>
    <property type="match status" value="1"/>
</dbReference>
<feature type="compositionally biased region" description="Low complexity" evidence="1">
    <location>
        <begin position="1332"/>
        <end position="1346"/>
    </location>
</feature>
<dbReference type="SUPFAM" id="SSF55464">
    <property type="entry name" value="Origin of replication-binding domain, RBD-like"/>
    <property type="match status" value="1"/>
</dbReference>
<dbReference type="RefSeq" id="WP_345377494.1">
    <property type="nucleotide sequence ID" value="NZ_BAABLM010000014.1"/>
</dbReference>
<accession>A0ABP8WEB0</accession>
<dbReference type="InterPro" id="IPR027417">
    <property type="entry name" value="P-loop_NTPase"/>
</dbReference>
<feature type="compositionally biased region" description="Basic and acidic residues" evidence="1">
    <location>
        <begin position="1264"/>
        <end position="1277"/>
    </location>
</feature>
<dbReference type="InterPro" id="IPR014862">
    <property type="entry name" value="TrwC"/>
</dbReference>
<protein>
    <recommendedName>
        <fullName evidence="2">TrwC relaxase domain-containing protein</fullName>
    </recommendedName>
</protein>
<evidence type="ECO:0000259" key="2">
    <source>
        <dbReference type="Pfam" id="PF08751"/>
    </source>
</evidence>
<dbReference type="CDD" id="cd18809">
    <property type="entry name" value="SF1_C_RecD"/>
    <property type="match status" value="1"/>
</dbReference>
<organism evidence="3 4">
    <name type="scientific">Frondihabitans cladoniiphilus</name>
    <dbReference type="NCBI Taxonomy" id="715785"/>
    <lineage>
        <taxon>Bacteria</taxon>
        <taxon>Bacillati</taxon>
        <taxon>Actinomycetota</taxon>
        <taxon>Actinomycetes</taxon>
        <taxon>Micrococcales</taxon>
        <taxon>Microbacteriaceae</taxon>
        <taxon>Frondihabitans</taxon>
    </lineage>
</organism>
<evidence type="ECO:0000313" key="4">
    <source>
        <dbReference type="Proteomes" id="UP001501295"/>
    </source>
</evidence>
<feature type="compositionally biased region" description="Polar residues" evidence="1">
    <location>
        <begin position="1315"/>
        <end position="1326"/>
    </location>
</feature>
<dbReference type="Gene3D" id="3.40.50.300">
    <property type="entry name" value="P-loop containing nucleotide triphosphate hydrolases"/>
    <property type="match status" value="2"/>
</dbReference>
<feature type="compositionally biased region" description="Basic and acidic residues" evidence="1">
    <location>
        <begin position="1356"/>
        <end position="1380"/>
    </location>
</feature>
<dbReference type="EMBL" id="BAABLM010000014">
    <property type="protein sequence ID" value="GAA4687284.1"/>
    <property type="molecule type" value="Genomic_DNA"/>
</dbReference>